<protein>
    <submittedName>
        <fullName evidence="1">Uncharacterized protein</fullName>
    </submittedName>
</protein>
<evidence type="ECO:0000313" key="1">
    <source>
        <dbReference type="EMBL" id="QPB08740.1"/>
    </source>
</evidence>
<dbReference type="Proteomes" id="UP000663664">
    <property type="component" value="Segment"/>
</dbReference>
<dbReference type="EMBL" id="MT701587">
    <property type="protein sequence ID" value="QPB08740.1"/>
    <property type="molecule type" value="Genomic_DNA"/>
</dbReference>
<evidence type="ECO:0000313" key="2">
    <source>
        <dbReference type="Proteomes" id="UP000663664"/>
    </source>
</evidence>
<organism evidence="1 2">
    <name type="scientific">Burkholderia phage Magia</name>
    <dbReference type="NCBI Taxonomy" id="2767577"/>
    <lineage>
        <taxon>Viruses</taxon>
        <taxon>Duplodnaviria</taxon>
        <taxon>Heunggongvirae</taxon>
        <taxon>Uroviricota</taxon>
        <taxon>Caudoviricetes</taxon>
        <taxon>Magiavirus</taxon>
        <taxon>Magiavirus magia</taxon>
    </lineage>
</organism>
<keyword evidence="2" id="KW-1185">Reference proteome</keyword>
<proteinExistence type="predicted"/>
<reference evidence="1" key="1">
    <citation type="submission" date="2020-07" db="EMBL/GenBank/DDBJ databases">
        <title>Complete genome sequence of Burkholderia cenocepacia myophage Magia.</title>
        <authorList>
            <person name="Gafford-Gaby D."/>
            <person name="Yao G.W."/>
            <person name="Hernandez I."/>
            <person name="Clark J."/>
            <person name="Gonzalez C."/>
            <person name="Gill J."/>
            <person name="Liu M."/>
        </authorList>
    </citation>
    <scope>NUCLEOTIDE SEQUENCE</scope>
</reference>
<accession>A0A873WBX0</accession>
<sequence>MCGPGLPSIVRERSALGRWRGVGVALMEIITKVIGVSTTKVIVWAGNL</sequence>
<name>A0A873WBX0_9CAUD</name>
<gene>
    <name evidence="1" type="ORF">CPT_Magia_059</name>
</gene>